<gene>
    <name evidence="6" type="ORF">BRPE64_CCDS02220</name>
</gene>
<keyword evidence="5" id="KW-0411">Iron-sulfur</keyword>
<dbReference type="InterPro" id="IPR017938">
    <property type="entry name" value="Riboflavin_synthase-like_b-brl"/>
</dbReference>
<dbReference type="AlphaFoldDB" id="R4WY66"/>
<dbReference type="InterPro" id="IPR039261">
    <property type="entry name" value="FNR_nucleotide-bd"/>
</dbReference>
<keyword evidence="2" id="KW-0001">2Fe-2S</keyword>
<dbReference type="EMBL" id="AP013060">
    <property type="protein sequence ID" value="BAN26305.1"/>
    <property type="molecule type" value="Genomic_DNA"/>
</dbReference>
<evidence type="ECO:0000256" key="3">
    <source>
        <dbReference type="ARBA" id="ARBA00022723"/>
    </source>
</evidence>
<dbReference type="STRING" id="758793.BRPE64_CCDS02220"/>
<dbReference type="KEGG" id="buo:BRPE64_CCDS02220"/>
<dbReference type="Gene3D" id="3.40.50.80">
    <property type="entry name" value="Nucleotide-binding domain of ferredoxin-NADP reductase (FNR) module"/>
    <property type="match status" value="1"/>
</dbReference>
<evidence type="ECO:0000256" key="1">
    <source>
        <dbReference type="ARBA" id="ARBA00022630"/>
    </source>
</evidence>
<dbReference type="Proteomes" id="UP000013966">
    <property type="component" value="Chromosome 3"/>
</dbReference>
<protein>
    <submittedName>
        <fullName evidence="6">Oxidoreductase FAD/NAD(P)-binding domain protein</fullName>
    </submittedName>
</protein>
<keyword evidence="1" id="KW-0285">Flavoprotein</keyword>
<evidence type="ECO:0000256" key="5">
    <source>
        <dbReference type="ARBA" id="ARBA00023014"/>
    </source>
</evidence>
<organism evidence="6 7">
    <name type="scientific">Caballeronia insecticola</name>
    <dbReference type="NCBI Taxonomy" id="758793"/>
    <lineage>
        <taxon>Bacteria</taxon>
        <taxon>Pseudomonadati</taxon>
        <taxon>Pseudomonadota</taxon>
        <taxon>Betaproteobacteria</taxon>
        <taxon>Burkholderiales</taxon>
        <taxon>Burkholderiaceae</taxon>
        <taxon>Caballeronia</taxon>
    </lineage>
</organism>
<dbReference type="InterPro" id="IPR050415">
    <property type="entry name" value="MRET"/>
</dbReference>
<dbReference type="GO" id="GO:0046872">
    <property type="term" value="F:metal ion binding"/>
    <property type="evidence" value="ECO:0007669"/>
    <property type="project" value="UniProtKB-KW"/>
</dbReference>
<dbReference type="RefSeq" id="WP_016347015.1">
    <property type="nucleotide sequence ID" value="NC_021288.1"/>
</dbReference>
<proteinExistence type="predicted"/>
<accession>R4WY66</accession>
<keyword evidence="3" id="KW-0479">Metal-binding</keyword>
<reference evidence="6 7" key="2">
    <citation type="journal article" date="2018" name="Int. J. Syst. Evol. Microbiol.">
        <title>Burkholderia insecticola sp. nov., a gut symbiotic bacterium of the bean bug Riptortus pedestris.</title>
        <authorList>
            <person name="Takeshita K."/>
            <person name="Tamaki H."/>
            <person name="Ohbayashi T."/>
            <person name="Meng X.-Y."/>
            <person name="Sone T."/>
            <person name="Mitani Y."/>
            <person name="Peeters C."/>
            <person name="Kikuchi Y."/>
            <person name="Vandamme P."/>
        </authorList>
    </citation>
    <scope>NUCLEOTIDE SEQUENCE [LARGE SCALE GENOMIC DNA]</scope>
    <source>
        <strain evidence="6">RPE64</strain>
    </source>
</reference>
<dbReference type="HOGENOM" id="CLU_1207965_0_0_4"/>
<evidence type="ECO:0000313" key="7">
    <source>
        <dbReference type="Proteomes" id="UP000013966"/>
    </source>
</evidence>
<evidence type="ECO:0000313" key="6">
    <source>
        <dbReference type="EMBL" id="BAN26305.1"/>
    </source>
</evidence>
<evidence type="ECO:0000256" key="4">
    <source>
        <dbReference type="ARBA" id="ARBA00023004"/>
    </source>
</evidence>
<evidence type="ECO:0000256" key="2">
    <source>
        <dbReference type="ARBA" id="ARBA00022714"/>
    </source>
</evidence>
<dbReference type="GO" id="GO:0051537">
    <property type="term" value="F:2 iron, 2 sulfur cluster binding"/>
    <property type="evidence" value="ECO:0007669"/>
    <property type="project" value="UniProtKB-KW"/>
</dbReference>
<dbReference type="SUPFAM" id="SSF52343">
    <property type="entry name" value="Ferredoxin reductase-like, C-terminal NADP-linked domain"/>
    <property type="match status" value="1"/>
</dbReference>
<keyword evidence="4" id="KW-0408">Iron</keyword>
<dbReference type="PANTHER" id="PTHR47354:SF1">
    <property type="entry name" value="CARNITINE MONOOXYGENASE REDUCTASE SUBUNIT"/>
    <property type="match status" value="1"/>
</dbReference>
<dbReference type="PRINTS" id="PR00409">
    <property type="entry name" value="PHDIOXRDTASE"/>
</dbReference>
<dbReference type="Gene3D" id="2.40.30.10">
    <property type="entry name" value="Translation factors"/>
    <property type="match status" value="1"/>
</dbReference>
<reference evidence="6 7" key="1">
    <citation type="journal article" date="2013" name="Genome Announc.">
        <title>Complete Genome Sequence of Burkholderia sp. Strain RPE64, Bacterial Symbiont of the Bean Bug Riptortus pedestris.</title>
        <authorList>
            <person name="Shibata T.F."/>
            <person name="Maeda T."/>
            <person name="Nikoh N."/>
            <person name="Yamaguchi K."/>
            <person name="Oshima K."/>
            <person name="Hattori M."/>
            <person name="Nishiyama T."/>
            <person name="Hasebe M."/>
            <person name="Fukatsu T."/>
            <person name="Kikuchi Y."/>
            <person name="Shigenobu S."/>
        </authorList>
    </citation>
    <scope>NUCLEOTIDE SEQUENCE [LARGE SCALE GENOMIC DNA]</scope>
</reference>
<sequence length="232" mass="25490">MYDGLIEVTVSRTWPLATGYRAVELRAKQDAALPSFDEGAMLDVIVDAHANRSRRQPLHRKASRRETYVVGVRTQSDAGVETRADDTMFRPGSELLVRPPTNLPLAVDERARYMLFAGGLGVAPIAGIAQRLADAGKPFELHHFAQSSDRTLLRDELQALASFGKIHHRVGLSVDEIAQAVSHALSPNGANAQVYCSGPPRLMDLIHGHASEWVYPRNIHKIYLGERNAAPV</sequence>
<dbReference type="GO" id="GO:0016491">
    <property type="term" value="F:oxidoreductase activity"/>
    <property type="evidence" value="ECO:0007669"/>
    <property type="project" value="TreeGrafter"/>
</dbReference>
<dbReference type="SUPFAM" id="SSF63380">
    <property type="entry name" value="Riboflavin synthase domain-like"/>
    <property type="match status" value="1"/>
</dbReference>
<dbReference type="PANTHER" id="PTHR47354">
    <property type="entry name" value="NADH OXIDOREDUCTASE HCR"/>
    <property type="match status" value="1"/>
</dbReference>
<keyword evidence="7" id="KW-1185">Reference proteome</keyword>
<dbReference type="OrthoDB" id="8997924at2"/>
<name>R4WY66_9BURK</name>
<dbReference type="PATRIC" id="fig|758793.3.peg.4547"/>